<keyword evidence="3 4" id="KW-0238">DNA-binding</keyword>
<organism evidence="6 7">
    <name type="scientific">Orientia tsutsugamushi (strain Ikeda)</name>
    <name type="common">Rickettsia tsutsugamushi</name>
    <dbReference type="NCBI Taxonomy" id="334380"/>
    <lineage>
        <taxon>Bacteria</taxon>
        <taxon>Pseudomonadati</taxon>
        <taxon>Pseudomonadota</taxon>
        <taxon>Alphaproteobacteria</taxon>
        <taxon>Rickettsiales</taxon>
        <taxon>Rickettsiaceae</taxon>
        <taxon>Rickettsieae</taxon>
        <taxon>Orientia</taxon>
    </lineage>
</organism>
<dbReference type="InterPro" id="IPR050808">
    <property type="entry name" value="Phage_Integrase"/>
</dbReference>
<dbReference type="KEGG" id="ott:OTT_0282"/>
<dbReference type="PROSITE" id="PS51900">
    <property type="entry name" value="CB"/>
    <property type="match status" value="1"/>
</dbReference>
<dbReference type="InterPro" id="IPR025166">
    <property type="entry name" value="Integrase_DNA_bind_dom"/>
</dbReference>
<dbReference type="InterPro" id="IPR010998">
    <property type="entry name" value="Integrase_recombinase_N"/>
</dbReference>
<dbReference type="GO" id="GO:0003677">
    <property type="term" value="F:DNA binding"/>
    <property type="evidence" value="ECO:0007669"/>
    <property type="project" value="UniProtKB-UniRule"/>
</dbReference>
<dbReference type="EMBL" id="AP008981">
    <property type="protein sequence ID" value="BAG39740.1"/>
    <property type="molecule type" value="Genomic_DNA"/>
</dbReference>
<evidence type="ECO:0000259" key="5">
    <source>
        <dbReference type="PROSITE" id="PS51900"/>
    </source>
</evidence>
<dbReference type="InterPro" id="IPR011010">
    <property type="entry name" value="DNA_brk_join_enz"/>
</dbReference>
<dbReference type="HOGENOM" id="CLU_027562_17_7_5"/>
<dbReference type="Gene3D" id="1.10.150.130">
    <property type="match status" value="1"/>
</dbReference>
<sequence length="257" mass="30115">MPSISSSSKFTKRSLNKIKIPKGETLLIIHHPYIRGLKLKISCTVCGGKVRKTWILEQKYKNQSLKIRIGEFPYLSIKEAIKKAIELKTLMANGIDPRTVKRQQQIEENENRIKERERKANDITFKELCYRYIEEYAKIYTINWEEYTDRVHTYAQSLYGKKISQIRMSDIQQIFNDISKEGKYATANLLLATLRTMFNKAIKWGLIENNPTLGIEQHKLQARERRLSYDEMGRFLEVLCGKTTPLIRDFALLALYT</sequence>
<accession>B3CQ45</accession>
<dbReference type="Gene3D" id="3.30.160.390">
    <property type="entry name" value="Integrase, DNA-binding domain"/>
    <property type="match status" value="1"/>
</dbReference>
<keyword evidence="2" id="KW-0229">DNA integration</keyword>
<dbReference type="PANTHER" id="PTHR30629:SF2">
    <property type="entry name" value="PROPHAGE INTEGRASE INTS-RELATED"/>
    <property type="match status" value="1"/>
</dbReference>
<dbReference type="Pfam" id="PF13356">
    <property type="entry name" value="Arm-DNA-bind_3"/>
    <property type="match status" value="1"/>
</dbReference>
<evidence type="ECO:0000313" key="6">
    <source>
        <dbReference type="EMBL" id="BAG39740.1"/>
    </source>
</evidence>
<gene>
    <name evidence="6" type="ordered locus">OTT_0282</name>
</gene>
<dbReference type="AlphaFoldDB" id="B3CQ45"/>
<evidence type="ECO:0000256" key="4">
    <source>
        <dbReference type="PROSITE-ProRule" id="PRU01248"/>
    </source>
</evidence>
<dbReference type="GO" id="GO:0015074">
    <property type="term" value="P:DNA integration"/>
    <property type="evidence" value="ECO:0007669"/>
    <property type="project" value="UniProtKB-KW"/>
</dbReference>
<dbReference type="SUPFAM" id="SSF56349">
    <property type="entry name" value="DNA breaking-rejoining enzymes"/>
    <property type="match status" value="1"/>
</dbReference>
<comment type="similarity">
    <text evidence="1">Belongs to the 'phage' integrase family.</text>
</comment>
<proteinExistence type="inferred from homology"/>
<dbReference type="OrthoDB" id="6388170at2"/>
<evidence type="ECO:0000256" key="2">
    <source>
        <dbReference type="ARBA" id="ARBA00022908"/>
    </source>
</evidence>
<feature type="domain" description="Core-binding (CB)" evidence="5">
    <location>
        <begin position="123"/>
        <end position="202"/>
    </location>
</feature>
<dbReference type="PANTHER" id="PTHR30629">
    <property type="entry name" value="PROPHAGE INTEGRASE"/>
    <property type="match status" value="1"/>
</dbReference>
<evidence type="ECO:0000313" key="7">
    <source>
        <dbReference type="Proteomes" id="UP000001033"/>
    </source>
</evidence>
<reference evidence="7" key="1">
    <citation type="journal article" date="2008" name="DNA Res.">
        <title>The whole-genome sequencing of the obligate intracellular bacterium Orientia tsutsugamushi revealed massive gene amplification during reductive genome evolution.</title>
        <authorList>
            <person name="Nakayama K."/>
            <person name="Yamashita A."/>
            <person name="Kurokawa K."/>
            <person name="Morimoto T."/>
            <person name="Ogawa M."/>
            <person name="Fukuhara M."/>
            <person name="Urakami H."/>
            <person name="Ohnishi M."/>
            <person name="Uchiyama I."/>
            <person name="Ogura Y."/>
            <person name="Ooka T."/>
            <person name="Oshima K."/>
            <person name="Tamura A."/>
            <person name="Hattori M."/>
            <person name="Hayashi T."/>
        </authorList>
    </citation>
    <scope>NUCLEOTIDE SEQUENCE [LARGE SCALE GENOMIC DNA]</scope>
    <source>
        <strain evidence="7">Ikeda</strain>
    </source>
</reference>
<dbReference type="InterPro" id="IPR038488">
    <property type="entry name" value="Integrase_DNA-bd_sf"/>
</dbReference>
<evidence type="ECO:0000256" key="3">
    <source>
        <dbReference type="ARBA" id="ARBA00023125"/>
    </source>
</evidence>
<dbReference type="Proteomes" id="UP000001033">
    <property type="component" value="Chromosome"/>
</dbReference>
<dbReference type="InterPro" id="IPR044068">
    <property type="entry name" value="CB"/>
</dbReference>
<name>B3CQ45_ORITI</name>
<dbReference type="RefSeq" id="WP_012460986.1">
    <property type="nucleotide sequence ID" value="NC_010793.1"/>
</dbReference>
<protein>
    <submittedName>
        <fullName evidence="6">Putative integrase</fullName>
    </submittedName>
</protein>
<evidence type="ECO:0000256" key="1">
    <source>
        <dbReference type="ARBA" id="ARBA00008857"/>
    </source>
</evidence>